<evidence type="ECO:0000256" key="2">
    <source>
        <dbReference type="ARBA" id="ARBA00005731"/>
    </source>
</evidence>
<dbReference type="InterPro" id="IPR012435">
    <property type="entry name" value="TMEM144"/>
</dbReference>
<gene>
    <name evidence="7" type="ORF">DICVIV_07730</name>
</gene>
<dbReference type="PANTHER" id="PTHR16119:SF15">
    <property type="entry name" value="TRANSMEMBRANE PROTEIN 144 HOMOLOG"/>
    <property type="match status" value="1"/>
</dbReference>
<dbReference type="PROSITE" id="PS51257">
    <property type="entry name" value="PROKAR_LIPOPROTEIN"/>
    <property type="match status" value="1"/>
</dbReference>
<comment type="similarity">
    <text evidence="2">Belongs to the TMEM144 family.</text>
</comment>
<dbReference type="PANTHER" id="PTHR16119">
    <property type="entry name" value="TRANSMEMBRANE PROTEIN 144"/>
    <property type="match status" value="1"/>
</dbReference>
<reference evidence="7 8" key="1">
    <citation type="submission" date="2013-11" db="EMBL/GenBank/DDBJ databases">
        <title>Draft genome of the bovine lungworm Dictyocaulus viviparus.</title>
        <authorList>
            <person name="Mitreva M."/>
        </authorList>
    </citation>
    <scope>NUCLEOTIDE SEQUENCE [LARGE SCALE GENOMIC DNA]</scope>
    <source>
        <strain evidence="7 8">HannoverDv2000</strain>
    </source>
</reference>
<evidence type="ECO:0000313" key="7">
    <source>
        <dbReference type="EMBL" id="KJH46210.1"/>
    </source>
</evidence>
<evidence type="ECO:0000313" key="8">
    <source>
        <dbReference type="Proteomes" id="UP000053766"/>
    </source>
</evidence>
<keyword evidence="8" id="KW-1185">Reference proteome</keyword>
<dbReference type="AlphaFoldDB" id="A0A0D8XNW8"/>
<dbReference type="GO" id="GO:0016020">
    <property type="term" value="C:membrane"/>
    <property type="evidence" value="ECO:0007669"/>
    <property type="project" value="UniProtKB-SubCell"/>
</dbReference>
<evidence type="ECO:0000256" key="1">
    <source>
        <dbReference type="ARBA" id="ARBA00004141"/>
    </source>
</evidence>
<dbReference type="Pfam" id="PF07857">
    <property type="entry name" value="TMEM144"/>
    <property type="match status" value="1"/>
</dbReference>
<sequence length="184" mass="20290">MSSRSTVALQMSLTIGLCACGVSVVFFGSMFVPVKKYDAADGNATAIPIISRFGLFGTKANPPASNILNYGGLICVKETNELENIQEHAAKTTKHTMLRAQLSEITTLVPYSAPQTSGVDGNRRRFRRIPEYGCIYMNGETVEEPLTSEDIEEIQGETSAKKVTGTKCRKHRLMFVLEFYQKVL</sequence>
<keyword evidence="4 6" id="KW-1133">Transmembrane helix</keyword>
<evidence type="ECO:0000256" key="6">
    <source>
        <dbReference type="SAM" id="Phobius"/>
    </source>
</evidence>
<dbReference type="EMBL" id="KN716364">
    <property type="protein sequence ID" value="KJH46210.1"/>
    <property type="molecule type" value="Genomic_DNA"/>
</dbReference>
<protein>
    <submittedName>
        <fullName evidence="7">Uncharacterized protein</fullName>
    </submittedName>
</protein>
<name>A0A0D8XNW8_DICVI</name>
<evidence type="ECO:0000256" key="4">
    <source>
        <dbReference type="ARBA" id="ARBA00022989"/>
    </source>
</evidence>
<feature type="transmembrane region" description="Helical" evidence="6">
    <location>
        <begin position="12"/>
        <end position="32"/>
    </location>
</feature>
<keyword evidence="5 6" id="KW-0472">Membrane</keyword>
<reference evidence="8" key="2">
    <citation type="journal article" date="2016" name="Sci. Rep.">
        <title>Dictyocaulus viviparus genome, variome and transcriptome elucidate lungworm biology and support future intervention.</title>
        <authorList>
            <person name="McNulty S.N."/>
            <person name="Strube C."/>
            <person name="Rosa B.A."/>
            <person name="Martin J.C."/>
            <person name="Tyagi R."/>
            <person name="Choi Y.J."/>
            <person name="Wang Q."/>
            <person name="Hallsworth Pepin K."/>
            <person name="Zhang X."/>
            <person name="Ozersky P."/>
            <person name="Wilson R.K."/>
            <person name="Sternberg P.W."/>
            <person name="Gasser R.B."/>
            <person name="Mitreva M."/>
        </authorList>
    </citation>
    <scope>NUCLEOTIDE SEQUENCE [LARGE SCALE GENOMIC DNA]</scope>
    <source>
        <strain evidence="8">HannoverDv2000</strain>
    </source>
</reference>
<accession>A0A0D8XNW8</accession>
<evidence type="ECO:0000256" key="3">
    <source>
        <dbReference type="ARBA" id="ARBA00022692"/>
    </source>
</evidence>
<proteinExistence type="inferred from homology"/>
<dbReference type="InterPro" id="IPR010651">
    <property type="entry name" value="Sugar_transport"/>
</dbReference>
<dbReference type="GO" id="GO:0015144">
    <property type="term" value="F:carbohydrate transmembrane transporter activity"/>
    <property type="evidence" value="ECO:0007669"/>
    <property type="project" value="InterPro"/>
</dbReference>
<comment type="subcellular location">
    <subcellularLocation>
        <location evidence="1">Membrane</location>
        <topology evidence="1">Multi-pass membrane protein</topology>
    </subcellularLocation>
</comment>
<keyword evidence="3 6" id="KW-0812">Transmembrane</keyword>
<evidence type="ECO:0000256" key="5">
    <source>
        <dbReference type="ARBA" id="ARBA00023136"/>
    </source>
</evidence>
<organism evidence="7 8">
    <name type="scientific">Dictyocaulus viviparus</name>
    <name type="common">Bovine lungworm</name>
    <dbReference type="NCBI Taxonomy" id="29172"/>
    <lineage>
        <taxon>Eukaryota</taxon>
        <taxon>Metazoa</taxon>
        <taxon>Ecdysozoa</taxon>
        <taxon>Nematoda</taxon>
        <taxon>Chromadorea</taxon>
        <taxon>Rhabditida</taxon>
        <taxon>Rhabditina</taxon>
        <taxon>Rhabditomorpha</taxon>
        <taxon>Strongyloidea</taxon>
        <taxon>Metastrongylidae</taxon>
        <taxon>Dictyocaulus</taxon>
    </lineage>
</organism>
<dbReference type="Proteomes" id="UP000053766">
    <property type="component" value="Unassembled WGS sequence"/>
</dbReference>